<dbReference type="Proteomes" id="UP000035800">
    <property type="component" value="Chromosome I"/>
</dbReference>
<sequence length="36" mass="4174">MFFNFEFSHYSTSGNESQSMRKKSNLIPKLMISKGT</sequence>
<organism evidence="1 2">
    <name type="scientific">Leptospira santarosai serovar Shermani str. LT 821</name>
    <dbReference type="NCBI Taxonomy" id="758847"/>
    <lineage>
        <taxon>Bacteria</taxon>
        <taxon>Pseudomonadati</taxon>
        <taxon>Spirochaetota</taxon>
        <taxon>Spirochaetia</taxon>
        <taxon>Leptospirales</taxon>
        <taxon>Leptospiraceae</taxon>
        <taxon>Leptospira</taxon>
    </lineage>
</organism>
<dbReference type="KEGG" id="lst:LSS_21185"/>
<dbReference type="EMBL" id="CP006694">
    <property type="protein sequence ID" value="AIT10846.1"/>
    <property type="molecule type" value="Genomic_DNA"/>
</dbReference>
<dbReference type="AlphaFoldDB" id="A0A097ESD8"/>
<evidence type="ECO:0000313" key="2">
    <source>
        <dbReference type="Proteomes" id="UP000035800"/>
    </source>
</evidence>
<reference evidence="1 2" key="1">
    <citation type="journal article" date="2012" name="Gene">
        <title>Sequence of Leptospira santarosai serovar Shermani genome and prediction of virulence-associated genes.</title>
        <authorList>
            <person name="Chou L.F."/>
            <person name="Chen Y.T."/>
            <person name="Lu C.W."/>
            <person name="Ko Y.C."/>
            <person name="Tang C.Y."/>
            <person name="Pan M.J."/>
            <person name="Tian Y.C."/>
            <person name="Chiu C.H."/>
            <person name="Hung C.C."/>
            <person name="Yang C.W."/>
        </authorList>
    </citation>
    <scope>NUCLEOTIDE SEQUENCE [LARGE SCALE GENOMIC DNA]</scope>
    <source>
        <strain evidence="1">LT 821</strain>
    </source>
</reference>
<protein>
    <submittedName>
        <fullName evidence="1">Uncharacterized protein</fullName>
    </submittedName>
</protein>
<accession>A0A097ESD8</accession>
<gene>
    <name evidence="1" type="ORF">LSS_21185</name>
</gene>
<proteinExistence type="predicted"/>
<reference evidence="1 2" key="2">
    <citation type="journal article" date="2014" name="Emerg. Microbes Infect.">
        <title>Potential impact on kidney infection: a whole-genome analysis of Leptospira santarosai serovar Shermani.</title>
        <authorList>
            <person name="Chou L.F."/>
            <person name="Chen T.W."/>
            <person name="Ko Y.C."/>
            <person name="Pan M.J."/>
            <person name="Tian Y.C."/>
            <person name="Chiu C.H."/>
            <person name="Tang P."/>
            <person name="Hung C.C."/>
            <person name="Yang C.W."/>
        </authorList>
    </citation>
    <scope>NUCLEOTIDE SEQUENCE</scope>
    <source>
        <strain evidence="1 2">LT 821</strain>
    </source>
</reference>
<evidence type="ECO:0000313" key="1">
    <source>
        <dbReference type="EMBL" id="AIT10846.1"/>
    </source>
</evidence>
<name>A0A097ESD8_9LEPT</name>